<dbReference type="GO" id="GO:0016020">
    <property type="term" value="C:membrane"/>
    <property type="evidence" value="ECO:0007669"/>
    <property type="project" value="UniProtKB-SubCell"/>
</dbReference>
<protein>
    <recommendedName>
        <fullName evidence="8">Phospholipid/glycerol acyltransferase domain-containing protein</fullName>
    </recommendedName>
</protein>
<comment type="subcellular location">
    <subcellularLocation>
        <location evidence="1">Membrane</location>
    </subcellularLocation>
</comment>
<evidence type="ECO:0000313" key="10">
    <source>
        <dbReference type="Proteomes" id="UP000242561"/>
    </source>
</evidence>
<keyword evidence="7" id="KW-0012">Acyltransferase</keyword>
<dbReference type="EMBL" id="CP018154">
    <property type="protein sequence ID" value="APG63769.1"/>
    <property type="molecule type" value="Genomic_DNA"/>
</dbReference>
<evidence type="ECO:0000256" key="3">
    <source>
        <dbReference type="ARBA" id="ARBA00022692"/>
    </source>
</evidence>
<reference evidence="9 10" key="1">
    <citation type="submission" date="2016-11" db="EMBL/GenBank/DDBJ databases">
        <title>Sphingorhabdus sp. LPB0140, isolated from marine environment.</title>
        <authorList>
            <person name="Kim E."/>
            <person name="Yi H."/>
        </authorList>
    </citation>
    <scope>NUCLEOTIDE SEQUENCE [LARGE SCALE GENOMIC DNA]</scope>
    <source>
        <strain evidence="9 10">LPB0140</strain>
    </source>
</reference>
<keyword evidence="4" id="KW-1133">Transmembrane helix</keyword>
<dbReference type="CDD" id="cd07989">
    <property type="entry name" value="LPLAT_AGPAT-like"/>
    <property type="match status" value="1"/>
</dbReference>
<dbReference type="STRING" id="1913578.LPB140_09885"/>
<proteinExistence type="predicted"/>
<evidence type="ECO:0000256" key="4">
    <source>
        <dbReference type="ARBA" id="ARBA00022989"/>
    </source>
</evidence>
<dbReference type="PANTHER" id="PTHR23063">
    <property type="entry name" value="PHOSPHOLIPID ACYLTRANSFERASE"/>
    <property type="match status" value="1"/>
</dbReference>
<dbReference type="SUPFAM" id="SSF69593">
    <property type="entry name" value="Glycerol-3-phosphate (1)-acyltransferase"/>
    <property type="match status" value="1"/>
</dbReference>
<keyword evidence="2" id="KW-0808">Transferase</keyword>
<dbReference type="PANTHER" id="PTHR23063:SF52">
    <property type="entry name" value="LYSOPHOSPHATIDYLCHOLINE ACYLTRANSFERASE"/>
    <property type="match status" value="1"/>
</dbReference>
<evidence type="ECO:0000256" key="6">
    <source>
        <dbReference type="ARBA" id="ARBA00023136"/>
    </source>
</evidence>
<evidence type="ECO:0000256" key="5">
    <source>
        <dbReference type="ARBA" id="ARBA00023098"/>
    </source>
</evidence>
<keyword evidence="5" id="KW-0443">Lipid metabolism</keyword>
<dbReference type="GO" id="GO:0016746">
    <property type="term" value="F:acyltransferase activity"/>
    <property type="evidence" value="ECO:0007669"/>
    <property type="project" value="UniProtKB-KW"/>
</dbReference>
<dbReference type="GO" id="GO:0006629">
    <property type="term" value="P:lipid metabolic process"/>
    <property type="evidence" value="ECO:0007669"/>
    <property type="project" value="UniProtKB-KW"/>
</dbReference>
<dbReference type="Proteomes" id="UP000242561">
    <property type="component" value="Chromosome"/>
</dbReference>
<evidence type="ECO:0000313" key="9">
    <source>
        <dbReference type="EMBL" id="APG63769.1"/>
    </source>
</evidence>
<sequence length="244" mass="27255">MFAARILLLLSSLAICLFLHAIWRLFTPHSPWPRLFLSTVSWNSGVVPKVVGPRIKENVFYASNHISWIDIPTISAATGCTFIAHSGIAEWPLIGWLCRLNNTIFVTRDDRASVAKQIETIQNAMLEKQPITIFPEGTTHDGQSLLPFKPSLFQALVNAPAPILIQPVFLTYGRHNHKIAWLGDEPAPVNGWKILSRIGPATATLHFLEAFDPSQYECRKEIAAEVRRRIGRAMEASRPVSSIV</sequence>
<dbReference type="AlphaFoldDB" id="A0A1L3JF95"/>
<dbReference type="KEGG" id="sphl:LPB140_09885"/>
<dbReference type="SMART" id="SM00563">
    <property type="entry name" value="PlsC"/>
    <property type="match status" value="1"/>
</dbReference>
<evidence type="ECO:0000259" key="8">
    <source>
        <dbReference type="SMART" id="SM00563"/>
    </source>
</evidence>
<feature type="domain" description="Phospholipid/glycerol acyltransferase" evidence="8">
    <location>
        <begin position="59"/>
        <end position="173"/>
    </location>
</feature>
<accession>A0A1L3JF95</accession>
<name>A0A1L3JF95_9SPHN</name>
<organism evidence="9 10">
    <name type="scientific">Sphingorhabdus lutea</name>
    <dbReference type="NCBI Taxonomy" id="1913578"/>
    <lineage>
        <taxon>Bacteria</taxon>
        <taxon>Pseudomonadati</taxon>
        <taxon>Pseudomonadota</taxon>
        <taxon>Alphaproteobacteria</taxon>
        <taxon>Sphingomonadales</taxon>
        <taxon>Sphingomonadaceae</taxon>
        <taxon>Sphingorhabdus</taxon>
    </lineage>
</organism>
<dbReference type="Pfam" id="PF01553">
    <property type="entry name" value="Acyltransferase"/>
    <property type="match status" value="1"/>
</dbReference>
<evidence type="ECO:0000256" key="1">
    <source>
        <dbReference type="ARBA" id="ARBA00004370"/>
    </source>
</evidence>
<evidence type="ECO:0000256" key="7">
    <source>
        <dbReference type="ARBA" id="ARBA00023315"/>
    </source>
</evidence>
<keyword evidence="10" id="KW-1185">Reference proteome</keyword>
<evidence type="ECO:0000256" key="2">
    <source>
        <dbReference type="ARBA" id="ARBA00022679"/>
    </source>
</evidence>
<keyword evidence="3" id="KW-0812">Transmembrane</keyword>
<gene>
    <name evidence="9" type="ORF">LPB140_09885</name>
</gene>
<keyword evidence="6" id="KW-0472">Membrane</keyword>
<dbReference type="InterPro" id="IPR002123">
    <property type="entry name" value="Plipid/glycerol_acylTrfase"/>
</dbReference>